<dbReference type="Gene3D" id="1.10.287.130">
    <property type="match status" value="1"/>
</dbReference>
<dbReference type="SUPFAM" id="SSF47384">
    <property type="entry name" value="Homodimeric domain of signal transducing histidine kinase"/>
    <property type="match status" value="1"/>
</dbReference>
<keyword evidence="14" id="KW-1185">Reference proteome</keyword>
<keyword evidence="7" id="KW-0547">Nucleotide-binding</keyword>
<evidence type="ECO:0000256" key="5">
    <source>
        <dbReference type="ARBA" id="ARBA00022553"/>
    </source>
</evidence>
<dbReference type="SUPFAM" id="SSF55874">
    <property type="entry name" value="ATPase domain of HSP90 chaperone/DNA topoisomerase II/histidine kinase"/>
    <property type="match status" value="1"/>
</dbReference>
<keyword evidence="11" id="KW-0472">Membrane</keyword>
<evidence type="ECO:0000256" key="6">
    <source>
        <dbReference type="ARBA" id="ARBA00022679"/>
    </source>
</evidence>
<reference evidence="13" key="1">
    <citation type="submission" date="2020-08" db="EMBL/GenBank/DDBJ databases">
        <title>Genome public.</title>
        <authorList>
            <person name="Liu C."/>
            <person name="Sun Q."/>
        </authorList>
    </citation>
    <scope>NUCLEOTIDE SEQUENCE</scope>
    <source>
        <strain evidence="13">BX8</strain>
    </source>
</reference>
<evidence type="ECO:0000259" key="12">
    <source>
        <dbReference type="PROSITE" id="PS50109"/>
    </source>
</evidence>
<dbReference type="GO" id="GO:0005524">
    <property type="term" value="F:ATP binding"/>
    <property type="evidence" value="ECO:0007669"/>
    <property type="project" value="UniProtKB-KW"/>
</dbReference>
<gene>
    <name evidence="13" type="ORF">H8S23_01500</name>
</gene>
<dbReference type="GO" id="GO:0005886">
    <property type="term" value="C:plasma membrane"/>
    <property type="evidence" value="ECO:0007669"/>
    <property type="project" value="UniProtKB-SubCell"/>
</dbReference>
<evidence type="ECO:0000256" key="3">
    <source>
        <dbReference type="ARBA" id="ARBA00012438"/>
    </source>
</evidence>
<feature type="transmembrane region" description="Helical" evidence="11">
    <location>
        <begin position="12"/>
        <end position="39"/>
    </location>
</feature>
<dbReference type="PANTHER" id="PTHR44936:SF10">
    <property type="entry name" value="SENSOR PROTEIN RSTB"/>
    <property type="match status" value="1"/>
</dbReference>
<evidence type="ECO:0000256" key="10">
    <source>
        <dbReference type="ARBA" id="ARBA00023012"/>
    </source>
</evidence>
<evidence type="ECO:0000256" key="7">
    <source>
        <dbReference type="ARBA" id="ARBA00022741"/>
    </source>
</evidence>
<dbReference type="CDD" id="cd00075">
    <property type="entry name" value="HATPase"/>
    <property type="match status" value="1"/>
</dbReference>
<dbReference type="InterPro" id="IPR003661">
    <property type="entry name" value="HisK_dim/P_dom"/>
</dbReference>
<dbReference type="Gene3D" id="3.30.565.10">
    <property type="entry name" value="Histidine kinase-like ATPase, C-terminal domain"/>
    <property type="match status" value="1"/>
</dbReference>
<evidence type="ECO:0000256" key="11">
    <source>
        <dbReference type="SAM" id="Phobius"/>
    </source>
</evidence>
<proteinExistence type="predicted"/>
<evidence type="ECO:0000256" key="1">
    <source>
        <dbReference type="ARBA" id="ARBA00000085"/>
    </source>
</evidence>
<comment type="caution">
    <text evidence="13">The sequence shown here is derived from an EMBL/GenBank/DDBJ whole genome shotgun (WGS) entry which is preliminary data.</text>
</comment>
<dbReference type="InterPro" id="IPR004358">
    <property type="entry name" value="Sig_transdc_His_kin-like_C"/>
</dbReference>
<comment type="subcellular location">
    <subcellularLocation>
        <location evidence="2">Cell membrane</location>
        <topology evidence="2">Multi-pass membrane protein</topology>
    </subcellularLocation>
</comment>
<comment type="catalytic activity">
    <reaction evidence="1">
        <text>ATP + protein L-histidine = ADP + protein N-phospho-L-histidine.</text>
        <dbReference type="EC" id="2.7.13.3"/>
    </reaction>
</comment>
<dbReference type="EC" id="2.7.13.3" evidence="3"/>
<keyword evidence="6" id="KW-0808">Transferase</keyword>
<dbReference type="EMBL" id="JACONZ010000001">
    <property type="protein sequence ID" value="MBC5580174.1"/>
    <property type="molecule type" value="Genomic_DNA"/>
</dbReference>
<name>A0A923I5J8_9FIRM</name>
<evidence type="ECO:0000256" key="8">
    <source>
        <dbReference type="ARBA" id="ARBA00022777"/>
    </source>
</evidence>
<evidence type="ECO:0000256" key="2">
    <source>
        <dbReference type="ARBA" id="ARBA00004651"/>
    </source>
</evidence>
<keyword evidence="9" id="KW-0067">ATP-binding</keyword>
<dbReference type="InterPro" id="IPR003594">
    <property type="entry name" value="HATPase_dom"/>
</dbReference>
<dbReference type="AlphaFoldDB" id="A0A923I5J8"/>
<dbReference type="Pfam" id="PF00512">
    <property type="entry name" value="HisKA"/>
    <property type="match status" value="1"/>
</dbReference>
<evidence type="ECO:0000256" key="4">
    <source>
        <dbReference type="ARBA" id="ARBA00022475"/>
    </source>
</evidence>
<feature type="transmembrane region" description="Helical" evidence="11">
    <location>
        <begin position="155"/>
        <end position="175"/>
    </location>
</feature>
<feature type="domain" description="Histidine kinase" evidence="12">
    <location>
        <begin position="245"/>
        <end position="458"/>
    </location>
</feature>
<dbReference type="Proteomes" id="UP000659630">
    <property type="component" value="Unassembled WGS sequence"/>
</dbReference>
<evidence type="ECO:0000313" key="13">
    <source>
        <dbReference type="EMBL" id="MBC5580174.1"/>
    </source>
</evidence>
<accession>A0A923I5J8</accession>
<keyword evidence="11" id="KW-0812">Transmembrane</keyword>
<evidence type="ECO:0000313" key="14">
    <source>
        <dbReference type="Proteomes" id="UP000659630"/>
    </source>
</evidence>
<organism evidence="13 14">
    <name type="scientific">Anaerofilum hominis</name>
    <dbReference type="NCBI Taxonomy" id="2763016"/>
    <lineage>
        <taxon>Bacteria</taxon>
        <taxon>Bacillati</taxon>
        <taxon>Bacillota</taxon>
        <taxon>Clostridia</taxon>
        <taxon>Eubacteriales</taxon>
        <taxon>Oscillospiraceae</taxon>
        <taxon>Anaerofilum</taxon>
    </lineage>
</organism>
<dbReference type="GO" id="GO:0000155">
    <property type="term" value="F:phosphorelay sensor kinase activity"/>
    <property type="evidence" value="ECO:0007669"/>
    <property type="project" value="InterPro"/>
</dbReference>
<dbReference type="PROSITE" id="PS50109">
    <property type="entry name" value="HIS_KIN"/>
    <property type="match status" value="1"/>
</dbReference>
<dbReference type="InterPro" id="IPR050980">
    <property type="entry name" value="2C_sensor_his_kinase"/>
</dbReference>
<dbReference type="InterPro" id="IPR005467">
    <property type="entry name" value="His_kinase_dom"/>
</dbReference>
<dbReference type="InterPro" id="IPR036097">
    <property type="entry name" value="HisK_dim/P_sf"/>
</dbReference>
<dbReference type="PANTHER" id="PTHR44936">
    <property type="entry name" value="SENSOR PROTEIN CREC"/>
    <property type="match status" value="1"/>
</dbReference>
<keyword evidence="5" id="KW-0597">Phosphoprotein</keyword>
<dbReference type="InterPro" id="IPR036890">
    <property type="entry name" value="HATPase_C_sf"/>
</dbReference>
<dbReference type="PRINTS" id="PR00344">
    <property type="entry name" value="BCTRLSENSOR"/>
</dbReference>
<dbReference type="SMART" id="SM00387">
    <property type="entry name" value="HATPase_c"/>
    <property type="match status" value="1"/>
</dbReference>
<keyword evidence="4" id="KW-1003">Cell membrane</keyword>
<evidence type="ECO:0000256" key="9">
    <source>
        <dbReference type="ARBA" id="ARBA00022840"/>
    </source>
</evidence>
<sequence length="458" mass="48852">MEKRKGVSLRALLARYLLATGALLALFAAAAWSLIVLLMNSGFLLPASSSQQAALQSAARLRQREAFDASDLDPLCGYVYFSGEGAVVQSNLSPKRLEDAQNMLRGQEKTSLLGAAWYYESVEFADGGLCLIQYDYSVPYGDPALRGRLPDFQTAYLAFCVLLALGIVALTTFHYSRRLGRAADKLARAGATIAAGELEQGDFTATGVRELDGAMDAMRTLKENLSGSLRAQWRMEQQRAEQIAALAHDLKNPLTVISGNAELLAEEPLAPQAQGYVEAIRRGGERAGRYLEALRQAAAPDGLAAEPEPQPVDAADLFCAVRQAAQDVCRLHGVRLCAGTPPPGVLLRLQAEPVRRALLNLIENAAQAAPGGSVRLALCLSPRQAAFVVEDDGPGFSPQDLQRGTELFYRGSDARPGDGHCGLGLYVCRRAAEAAGGSLTLENGSAGGARVTLTLPRQ</sequence>
<dbReference type="SMART" id="SM00388">
    <property type="entry name" value="HisKA"/>
    <property type="match status" value="1"/>
</dbReference>
<dbReference type="CDD" id="cd00082">
    <property type="entry name" value="HisKA"/>
    <property type="match status" value="1"/>
</dbReference>
<keyword evidence="11" id="KW-1133">Transmembrane helix</keyword>
<keyword evidence="10" id="KW-0902">Two-component regulatory system</keyword>
<keyword evidence="8 13" id="KW-0418">Kinase</keyword>
<protein>
    <recommendedName>
        <fullName evidence="3">histidine kinase</fullName>
        <ecNumber evidence="3">2.7.13.3</ecNumber>
    </recommendedName>
</protein>
<dbReference type="RefSeq" id="WP_186886543.1">
    <property type="nucleotide sequence ID" value="NZ_JACONZ010000001.1"/>
</dbReference>
<dbReference type="Pfam" id="PF02518">
    <property type="entry name" value="HATPase_c"/>
    <property type="match status" value="1"/>
</dbReference>